<evidence type="ECO:0000256" key="1">
    <source>
        <dbReference type="ARBA" id="ARBA00022676"/>
    </source>
</evidence>
<dbReference type="Gene3D" id="3.90.550.10">
    <property type="entry name" value="Spore Coat Polysaccharide Biosynthesis Protein SpsA, Chain A"/>
    <property type="match status" value="1"/>
</dbReference>
<dbReference type="InterPro" id="IPR001173">
    <property type="entry name" value="Glyco_trans_2-like"/>
</dbReference>
<proteinExistence type="predicted"/>
<reference evidence="4" key="1">
    <citation type="journal article" date="2021" name="PeerJ">
        <title>Extensive microbial diversity within the chicken gut microbiome revealed by metagenomics and culture.</title>
        <authorList>
            <person name="Gilroy R."/>
            <person name="Ravi A."/>
            <person name="Getino M."/>
            <person name="Pursley I."/>
            <person name="Horton D.L."/>
            <person name="Alikhan N.F."/>
            <person name="Baker D."/>
            <person name="Gharbi K."/>
            <person name="Hall N."/>
            <person name="Watson M."/>
            <person name="Adriaenssens E.M."/>
            <person name="Foster-Nyarko E."/>
            <person name="Jarju S."/>
            <person name="Secka A."/>
            <person name="Antonio M."/>
            <person name="Oren A."/>
            <person name="Chaudhuri R.R."/>
            <person name="La Ragione R."/>
            <person name="Hildebrand F."/>
            <person name="Pallen M.J."/>
        </authorList>
    </citation>
    <scope>NUCLEOTIDE SEQUENCE</scope>
    <source>
        <strain evidence="4">ChiHecec3B27-8219</strain>
    </source>
</reference>
<sequence length="323" mass="37397">MNNPLISVIVPVYNVEQYLPKCVDSILGQTYTNLEIILVDDGSPDNCGHICDEYAEKDRRIKVIHKKNGGLSDARNAAIDVAKGEYITFVDSDDTITPDYIETLYQLVNKYQCKIGVACLQTYLEGANPSISQPKYREKELFILDGIQEMFYQELFDTTAPCKIFHRSLFETSIRFPVGLLYEDLATTFRLMYKADKVAFCNRIIYNYLLRPNSIEGQPFNVKKLDSALRILEMFENYTIELRPIKKAVRCRLLSFCLHILLEMPAGYSDKRKQVLIDYVKRNRWQVMTDGRARKKARIGALVSYLGLNTTRRILNRIKERNK</sequence>
<evidence type="ECO:0000313" key="4">
    <source>
        <dbReference type="EMBL" id="HIZ68604.1"/>
    </source>
</evidence>
<feature type="domain" description="Glycosyltransferase 2-like" evidence="3">
    <location>
        <begin position="7"/>
        <end position="171"/>
    </location>
</feature>
<dbReference type="InterPro" id="IPR029044">
    <property type="entry name" value="Nucleotide-diphossugar_trans"/>
</dbReference>
<organism evidence="4 5">
    <name type="scientific">Candidatus Prevotella avicola</name>
    <dbReference type="NCBI Taxonomy" id="2838738"/>
    <lineage>
        <taxon>Bacteria</taxon>
        <taxon>Pseudomonadati</taxon>
        <taxon>Bacteroidota</taxon>
        <taxon>Bacteroidia</taxon>
        <taxon>Bacteroidales</taxon>
        <taxon>Prevotellaceae</taxon>
        <taxon>Prevotella</taxon>
    </lineage>
</organism>
<dbReference type="PANTHER" id="PTHR22916:SF51">
    <property type="entry name" value="GLYCOSYLTRANSFERASE EPSH-RELATED"/>
    <property type="match status" value="1"/>
</dbReference>
<gene>
    <name evidence="4" type="ORF">H9966_01775</name>
</gene>
<reference evidence="4" key="2">
    <citation type="submission" date="2021-04" db="EMBL/GenBank/DDBJ databases">
        <authorList>
            <person name="Gilroy R."/>
        </authorList>
    </citation>
    <scope>NUCLEOTIDE SEQUENCE</scope>
    <source>
        <strain evidence="4">ChiHecec3B27-8219</strain>
    </source>
</reference>
<dbReference type="GO" id="GO:0016758">
    <property type="term" value="F:hexosyltransferase activity"/>
    <property type="evidence" value="ECO:0007669"/>
    <property type="project" value="UniProtKB-ARBA"/>
</dbReference>
<dbReference type="PANTHER" id="PTHR22916">
    <property type="entry name" value="GLYCOSYLTRANSFERASE"/>
    <property type="match status" value="1"/>
</dbReference>
<dbReference type="EC" id="2.4.-.-" evidence="4"/>
<accession>A0A9D2JWL2</accession>
<keyword evidence="1 4" id="KW-0328">Glycosyltransferase</keyword>
<dbReference type="Pfam" id="PF00535">
    <property type="entry name" value="Glycos_transf_2"/>
    <property type="match status" value="1"/>
</dbReference>
<name>A0A9D2JWL2_9BACT</name>
<evidence type="ECO:0000259" key="3">
    <source>
        <dbReference type="Pfam" id="PF00535"/>
    </source>
</evidence>
<dbReference type="CDD" id="cd00761">
    <property type="entry name" value="Glyco_tranf_GTA_type"/>
    <property type="match status" value="1"/>
</dbReference>
<evidence type="ECO:0000313" key="5">
    <source>
        <dbReference type="Proteomes" id="UP000824055"/>
    </source>
</evidence>
<comment type="caution">
    <text evidence="4">The sequence shown here is derived from an EMBL/GenBank/DDBJ whole genome shotgun (WGS) entry which is preliminary data.</text>
</comment>
<protein>
    <submittedName>
        <fullName evidence="4">Glycosyltransferase</fullName>
        <ecNumber evidence="4">2.4.-.-</ecNumber>
    </submittedName>
</protein>
<dbReference type="EMBL" id="DXBE01000019">
    <property type="protein sequence ID" value="HIZ68604.1"/>
    <property type="molecule type" value="Genomic_DNA"/>
</dbReference>
<evidence type="ECO:0000256" key="2">
    <source>
        <dbReference type="ARBA" id="ARBA00022679"/>
    </source>
</evidence>
<dbReference type="AlphaFoldDB" id="A0A9D2JWL2"/>
<dbReference type="Proteomes" id="UP000824055">
    <property type="component" value="Unassembled WGS sequence"/>
</dbReference>
<dbReference type="SUPFAM" id="SSF53448">
    <property type="entry name" value="Nucleotide-diphospho-sugar transferases"/>
    <property type="match status" value="1"/>
</dbReference>
<keyword evidence="2 4" id="KW-0808">Transferase</keyword>